<dbReference type="AlphaFoldDB" id="A0AAI8CKA1"/>
<dbReference type="GO" id="GO:0005886">
    <property type="term" value="C:plasma membrane"/>
    <property type="evidence" value="ECO:0007669"/>
    <property type="project" value="UniProtKB-SubCell"/>
</dbReference>
<evidence type="ECO:0000256" key="7">
    <source>
        <dbReference type="SAM" id="Phobius"/>
    </source>
</evidence>
<dbReference type="PANTHER" id="PTHR32309">
    <property type="entry name" value="TYROSINE-PROTEIN KINASE"/>
    <property type="match status" value="1"/>
</dbReference>
<keyword evidence="6" id="KW-0175">Coiled coil</keyword>
<evidence type="ECO:0000259" key="9">
    <source>
        <dbReference type="Pfam" id="PF13807"/>
    </source>
</evidence>
<evidence type="ECO:0000313" key="11">
    <source>
        <dbReference type="Proteomes" id="UP000093740"/>
    </source>
</evidence>
<accession>A0AAI8CKA1</accession>
<evidence type="ECO:0000259" key="8">
    <source>
        <dbReference type="Pfam" id="PF02706"/>
    </source>
</evidence>
<dbReference type="EMBL" id="CP014334">
    <property type="protein sequence ID" value="AMW31972.1"/>
    <property type="molecule type" value="Genomic_DNA"/>
</dbReference>
<gene>
    <name evidence="10" type="ORF">NA23_00500</name>
</gene>
<comment type="subcellular location">
    <subcellularLocation>
        <location evidence="1">Cell membrane</location>
        <topology evidence="1">Multi-pass membrane protein</topology>
    </subcellularLocation>
</comment>
<dbReference type="Pfam" id="PF02706">
    <property type="entry name" value="Wzz"/>
    <property type="match status" value="1"/>
</dbReference>
<evidence type="ECO:0000256" key="4">
    <source>
        <dbReference type="ARBA" id="ARBA00022989"/>
    </source>
</evidence>
<protein>
    <submittedName>
        <fullName evidence="10">GumC family protein</fullName>
    </submittedName>
</protein>
<keyword evidence="3 7" id="KW-0812">Transmembrane</keyword>
<dbReference type="PANTHER" id="PTHR32309:SF13">
    <property type="entry name" value="FERRIC ENTEROBACTIN TRANSPORT PROTEIN FEPE"/>
    <property type="match status" value="1"/>
</dbReference>
<dbReference type="GO" id="GO:0004713">
    <property type="term" value="F:protein tyrosine kinase activity"/>
    <property type="evidence" value="ECO:0007669"/>
    <property type="project" value="TreeGrafter"/>
</dbReference>
<feature type="domain" description="Polysaccharide chain length determinant N-terminal" evidence="8">
    <location>
        <begin position="13"/>
        <end position="107"/>
    </location>
</feature>
<evidence type="ECO:0000256" key="6">
    <source>
        <dbReference type="SAM" id="Coils"/>
    </source>
</evidence>
<dbReference type="RefSeq" id="WP_033191499.1">
    <property type="nucleotide sequence ID" value="NZ_CP014334.2"/>
</dbReference>
<keyword evidence="4 7" id="KW-1133">Transmembrane helix</keyword>
<feature type="transmembrane region" description="Helical" evidence="7">
    <location>
        <begin position="29"/>
        <end position="51"/>
    </location>
</feature>
<evidence type="ECO:0000256" key="5">
    <source>
        <dbReference type="ARBA" id="ARBA00023136"/>
    </source>
</evidence>
<feature type="transmembrane region" description="Helical" evidence="7">
    <location>
        <begin position="440"/>
        <end position="459"/>
    </location>
</feature>
<keyword evidence="5 7" id="KW-0472">Membrane</keyword>
<organism evidence="10 11">
    <name type="scientific">Fervidobacterium islandicum</name>
    <dbReference type="NCBI Taxonomy" id="2423"/>
    <lineage>
        <taxon>Bacteria</taxon>
        <taxon>Thermotogati</taxon>
        <taxon>Thermotogota</taxon>
        <taxon>Thermotogae</taxon>
        <taxon>Thermotogales</taxon>
        <taxon>Fervidobacteriaceae</taxon>
        <taxon>Fervidobacterium</taxon>
    </lineage>
</organism>
<keyword evidence="2" id="KW-1003">Cell membrane</keyword>
<reference evidence="10 11" key="1">
    <citation type="journal article" date="2015" name="Stand. Genomic Sci.">
        <title>Genome sequence of a native-feather degrading extremely thermophilic Eubacterium, Fervidobacterium islandicum AW-1.</title>
        <authorList>
            <person name="Lee Y.J."/>
            <person name="Jeong H."/>
            <person name="Park G.S."/>
            <person name="Kwak Y."/>
            <person name="Lee S.J."/>
            <person name="Lee S.J."/>
            <person name="Park M.K."/>
            <person name="Kim J.Y."/>
            <person name="Kang H.K."/>
            <person name="Shin J.H."/>
            <person name="Lee D.W."/>
        </authorList>
    </citation>
    <scope>NUCLEOTIDE SEQUENCE [LARGE SCALE GENOMIC DNA]</scope>
    <source>
        <strain evidence="10 11">AW-1</strain>
    </source>
</reference>
<evidence type="ECO:0000256" key="1">
    <source>
        <dbReference type="ARBA" id="ARBA00004651"/>
    </source>
</evidence>
<dbReference type="InterPro" id="IPR050445">
    <property type="entry name" value="Bact_polysacc_biosynth/exp"/>
</dbReference>
<feature type="coiled-coil region" evidence="6">
    <location>
        <begin position="189"/>
        <end position="384"/>
    </location>
</feature>
<feature type="domain" description="Tyrosine-protein kinase G-rich" evidence="9">
    <location>
        <begin position="381"/>
        <end position="462"/>
    </location>
</feature>
<evidence type="ECO:0000256" key="2">
    <source>
        <dbReference type="ARBA" id="ARBA00022475"/>
    </source>
</evidence>
<dbReference type="KEGG" id="fia:NA23_00500"/>
<dbReference type="Gene3D" id="1.10.287.1490">
    <property type="match status" value="1"/>
</dbReference>
<sequence>MEARELQQDVINDEITLSDIIQILKRRKWLLIATFVITVALTLVYLFFIAAPTYEITATIKLPKSSKMSLSGAAELVLGGSTTSPAVDEQIEIIKSRKVLGNVVKELNLLDYFKKKAKNPEKVELTENQVIKMLAKDIVTATSKKNTSLISLTVALDDKELGYKIAQSVIKNYIEVAKELNKDENSYLYDFVRQQLPIVEKELAEVEAKLQEFQKTKSLMPTKEIEQLIQSYSDITKQIVDTQLAIQSAEAQIAELNKRISEVKGLAKAQSYTPTSGQLEELKKELSQLEIQRSSLLLKYTEEAEPVKDVEKQIEVIKKMINDELNRITSAKVEAQDPVLSELYASLSKAITEKESLKAALQGLQKTKNDLDNQLSKYPEIQREYVALQRDFTVKQQTYTALKAKEEELRLSTAGMNFDVPVVIDEPYIPEKPAKPNKKLMLAVSGVLGIFLGILVAFLREATDQRILDKYQLTAITGVIPTEFKLPIDSAKNTEAMKELYVKLFGNNFSHEESNKTAKMIHITSVGRITEKNSISYELSKFFSALGKRTLIIDTTGDFSDLIDKSKALSFAQFISQSDLAQYKDTLSFVIKSKDDEPYAFFNETFLEKVNLLKDTMDAIMIITPDSDSAEAKYFEDIANSSVVVIKPSISEKPKLLFGSLFKNVHFVWIDKK</sequence>
<dbReference type="Pfam" id="PF13807">
    <property type="entry name" value="GNVR"/>
    <property type="match status" value="1"/>
</dbReference>
<name>A0AAI8CKA1_FERIS</name>
<evidence type="ECO:0000256" key="3">
    <source>
        <dbReference type="ARBA" id="ARBA00022692"/>
    </source>
</evidence>
<dbReference type="InterPro" id="IPR003856">
    <property type="entry name" value="LPS_length_determ_N"/>
</dbReference>
<dbReference type="InterPro" id="IPR032807">
    <property type="entry name" value="GNVR"/>
</dbReference>
<proteinExistence type="predicted"/>
<evidence type="ECO:0000313" key="10">
    <source>
        <dbReference type="EMBL" id="AMW31972.1"/>
    </source>
</evidence>
<dbReference type="Proteomes" id="UP000093740">
    <property type="component" value="Chromosome"/>
</dbReference>
<keyword evidence="11" id="KW-1185">Reference proteome</keyword>